<dbReference type="GO" id="GO:0004497">
    <property type="term" value="F:monooxygenase activity"/>
    <property type="evidence" value="ECO:0007669"/>
    <property type="project" value="UniProtKB-KW"/>
</dbReference>
<evidence type="ECO:0000313" key="8">
    <source>
        <dbReference type="EMBL" id="KAK1853923.1"/>
    </source>
</evidence>
<dbReference type="EMBL" id="JAQOWY010000046">
    <property type="protein sequence ID" value="KAK1853923.1"/>
    <property type="molecule type" value="Genomic_DNA"/>
</dbReference>
<dbReference type="AlphaFoldDB" id="A0AAD9EMN9"/>
<dbReference type="PANTHER" id="PTHR24305">
    <property type="entry name" value="CYTOCHROME P450"/>
    <property type="match status" value="1"/>
</dbReference>
<dbReference type="InterPro" id="IPR002403">
    <property type="entry name" value="Cyt_P450_E_grp-IV"/>
</dbReference>
<dbReference type="InterPro" id="IPR001128">
    <property type="entry name" value="Cyt_P450"/>
</dbReference>
<dbReference type="Pfam" id="PF00067">
    <property type="entry name" value="p450"/>
    <property type="match status" value="1"/>
</dbReference>
<evidence type="ECO:0000256" key="1">
    <source>
        <dbReference type="ARBA" id="ARBA00001971"/>
    </source>
</evidence>
<dbReference type="CDD" id="cd11060">
    <property type="entry name" value="CYP57A1-like"/>
    <property type="match status" value="1"/>
</dbReference>
<evidence type="ECO:0000256" key="5">
    <source>
        <dbReference type="ARBA" id="ARBA00023004"/>
    </source>
</evidence>
<evidence type="ECO:0000256" key="6">
    <source>
        <dbReference type="ARBA" id="ARBA00023033"/>
    </source>
</evidence>
<dbReference type="SUPFAM" id="SSF48264">
    <property type="entry name" value="Cytochrome P450"/>
    <property type="match status" value="1"/>
</dbReference>
<dbReference type="InterPro" id="IPR036396">
    <property type="entry name" value="Cyt_P450_sf"/>
</dbReference>
<evidence type="ECO:0000256" key="7">
    <source>
        <dbReference type="PIRSR" id="PIRSR602403-1"/>
    </source>
</evidence>
<comment type="cofactor">
    <cofactor evidence="1 7">
        <name>heme</name>
        <dbReference type="ChEBI" id="CHEBI:30413"/>
    </cofactor>
</comment>
<sequence>MLNIDHLYMHIDGVVLFKLQRADLRAMALSSKIVVSVQQKWHLVLPCFVLVYFLWNRYQRRLSKVPGPLINSFTTLPRMWSVYRGHHHLDELKWHAKYGKIVRVAPNLVAISDVDEINQIFGIGTKFIKSPFYDLSAVYDEEGLVPDPFVIRHDKGLHSRMKRNAANAYSMNGLVQFEPWINTVMDRLVAILDRNASSGTVCDLENLLKMFAMDAVCTLTMGRDLSYMEKGDHLGFFPTLDLFTSYMSIMGHVPWLHPVLLGNPTIAKYMTGSDKSGTALFDLATKELERTRREPPVEDAPMTFLARLGLNQDANPKSITDREIITHAFGNLSAGSDTTAAAMRSVFYNILRTPRAYARLAKDVRENLQLPVTFTKAYAIPYLRAVIQEAMRLHPSVGQLLGRVVPPTGATIGKYYLAPGTEVGMSPWVVHRDPDIFPDPDAFIPERWLVGENGTTEAQLRRMERSFLAFGHGSHTCSGKHISIMEVTKLVGTLILKYDMEYVKIGGGYTFVNHWFTSQTGLNVVFHHVQESNA</sequence>
<comment type="caution">
    <text evidence="8">The sequence shown here is derived from an EMBL/GenBank/DDBJ whole genome shotgun (WGS) entry which is preliminary data.</text>
</comment>
<evidence type="ECO:0000256" key="4">
    <source>
        <dbReference type="ARBA" id="ARBA00022723"/>
    </source>
</evidence>
<keyword evidence="3 7" id="KW-0349">Heme</keyword>
<name>A0AAD9EMN9_9PEZI</name>
<dbReference type="GO" id="GO:0005506">
    <property type="term" value="F:iron ion binding"/>
    <property type="evidence" value="ECO:0007669"/>
    <property type="project" value="InterPro"/>
</dbReference>
<dbReference type="Proteomes" id="UP001243330">
    <property type="component" value="Unassembled WGS sequence"/>
</dbReference>
<comment type="similarity">
    <text evidence="2">Belongs to the cytochrome P450 family.</text>
</comment>
<dbReference type="PRINTS" id="PR00385">
    <property type="entry name" value="P450"/>
</dbReference>
<feature type="binding site" description="axial binding residue" evidence="7">
    <location>
        <position position="477"/>
    </location>
    <ligand>
        <name>heme</name>
        <dbReference type="ChEBI" id="CHEBI:30413"/>
    </ligand>
    <ligandPart>
        <name>Fe</name>
        <dbReference type="ChEBI" id="CHEBI:18248"/>
    </ligandPart>
</feature>
<evidence type="ECO:0000256" key="2">
    <source>
        <dbReference type="ARBA" id="ARBA00010617"/>
    </source>
</evidence>
<dbReference type="GO" id="GO:0020037">
    <property type="term" value="F:heme binding"/>
    <property type="evidence" value="ECO:0007669"/>
    <property type="project" value="InterPro"/>
</dbReference>
<accession>A0AAD9EMN9</accession>
<dbReference type="PRINTS" id="PR00465">
    <property type="entry name" value="EP450IV"/>
</dbReference>
<keyword evidence="6" id="KW-0503">Monooxygenase</keyword>
<keyword evidence="9" id="KW-1185">Reference proteome</keyword>
<keyword evidence="5 7" id="KW-0408">Iron</keyword>
<evidence type="ECO:0000313" key="9">
    <source>
        <dbReference type="Proteomes" id="UP001243330"/>
    </source>
</evidence>
<gene>
    <name evidence="8" type="ORF">CCHR01_03461</name>
</gene>
<keyword evidence="6" id="KW-0560">Oxidoreductase</keyword>
<proteinExistence type="inferred from homology"/>
<dbReference type="Gene3D" id="1.10.630.10">
    <property type="entry name" value="Cytochrome P450"/>
    <property type="match status" value="1"/>
</dbReference>
<organism evidence="8 9">
    <name type="scientific">Colletotrichum chrysophilum</name>
    <dbReference type="NCBI Taxonomy" id="1836956"/>
    <lineage>
        <taxon>Eukaryota</taxon>
        <taxon>Fungi</taxon>
        <taxon>Dikarya</taxon>
        <taxon>Ascomycota</taxon>
        <taxon>Pezizomycotina</taxon>
        <taxon>Sordariomycetes</taxon>
        <taxon>Hypocreomycetidae</taxon>
        <taxon>Glomerellales</taxon>
        <taxon>Glomerellaceae</taxon>
        <taxon>Colletotrichum</taxon>
        <taxon>Colletotrichum gloeosporioides species complex</taxon>
    </lineage>
</organism>
<dbReference type="InterPro" id="IPR050121">
    <property type="entry name" value="Cytochrome_P450_monoxygenase"/>
</dbReference>
<protein>
    <submittedName>
        <fullName evidence="8">Cytochrome p450</fullName>
    </submittedName>
</protein>
<dbReference type="GO" id="GO:0016705">
    <property type="term" value="F:oxidoreductase activity, acting on paired donors, with incorporation or reduction of molecular oxygen"/>
    <property type="evidence" value="ECO:0007669"/>
    <property type="project" value="InterPro"/>
</dbReference>
<reference evidence="8" key="1">
    <citation type="submission" date="2023-01" db="EMBL/GenBank/DDBJ databases">
        <title>Colletotrichum chrysophilum M932 genome sequence.</title>
        <authorList>
            <person name="Baroncelli R."/>
        </authorList>
    </citation>
    <scope>NUCLEOTIDE SEQUENCE</scope>
    <source>
        <strain evidence="8">M932</strain>
    </source>
</reference>
<keyword evidence="4 7" id="KW-0479">Metal-binding</keyword>
<evidence type="ECO:0000256" key="3">
    <source>
        <dbReference type="ARBA" id="ARBA00022617"/>
    </source>
</evidence>
<dbReference type="PANTHER" id="PTHR24305:SF232">
    <property type="entry name" value="P450, PUTATIVE (EUROFUNG)-RELATED"/>
    <property type="match status" value="1"/>
</dbReference>